<dbReference type="OrthoDB" id="9944680at2759"/>
<dbReference type="InterPro" id="IPR013783">
    <property type="entry name" value="Ig-like_fold"/>
</dbReference>
<feature type="transmembrane region" description="Helical" evidence="2">
    <location>
        <begin position="238"/>
        <end position="259"/>
    </location>
</feature>
<dbReference type="PROSITE" id="PS50853">
    <property type="entry name" value="FN3"/>
    <property type="match status" value="1"/>
</dbReference>
<dbReference type="Pfam" id="PF09294">
    <property type="entry name" value="Interfer-bind"/>
    <property type="match status" value="1"/>
</dbReference>
<dbReference type="InterPro" id="IPR003961">
    <property type="entry name" value="FN3_dom"/>
</dbReference>
<dbReference type="PANTHER" id="PTHR20859">
    <property type="entry name" value="INTERFERON/INTERLEUKIN RECEPTOR"/>
    <property type="match status" value="1"/>
</dbReference>
<evidence type="ECO:0000313" key="5">
    <source>
        <dbReference type="EMBL" id="KAG7467293.1"/>
    </source>
</evidence>
<keyword evidence="6" id="KW-1185">Reference proteome</keyword>
<dbReference type="CDD" id="cd00063">
    <property type="entry name" value="FN3"/>
    <property type="match status" value="1"/>
</dbReference>
<dbReference type="AlphaFoldDB" id="A0A9D3PXB0"/>
<dbReference type="SUPFAM" id="SSF49265">
    <property type="entry name" value="Fibronectin type III"/>
    <property type="match status" value="2"/>
</dbReference>
<feature type="domain" description="Fibronectin type-III" evidence="4">
    <location>
        <begin position="131"/>
        <end position="237"/>
    </location>
</feature>
<keyword evidence="3" id="KW-0732">Signal</keyword>
<comment type="caution">
    <text evidence="5">The sequence shown here is derived from an EMBL/GenBank/DDBJ whole genome shotgun (WGS) entry which is preliminary data.</text>
</comment>
<feature type="chain" id="PRO_5038613442" description="Fibronectin type-III domain-containing protein" evidence="3">
    <location>
        <begin position="25"/>
        <end position="390"/>
    </location>
</feature>
<evidence type="ECO:0000256" key="3">
    <source>
        <dbReference type="SAM" id="SignalP"/>
    </source>
</evidence>
<dbReference type="InterPro" id="IPR050650">
    <property type="entry name" value="Type-II_Cytokine-TF_Rcpt"/>
</dbReference>
<dbReference type="PANTHER" id="PTHR20859:SF85">
    <property type="entry name" value="INTERFERON ALPHA_BETA RECEPTOR 1 ISOFORM X1"/>
    <property type="match status" value="1"/>
</dbReference>
<feature type="signal peptide" evidence="3">
    <location>
        <begin position="1"/>
        <end position="24"/>
    </location>
</feature>
<name>A0A9D3PXB0_MEGAT</name>
<evidence type="ECO:0000256" key="2">
    <source>
        <dbReference type="SAM" id="Phobius"/>
    </source>
</evidence>
<accession>A0A9D3PXB0</accession>
<evidence type="ECO:0000256" key="1">
    <source>
        <dbReference type="SAM" id="MobiDB-lite"/>
    </source>
</evidence>
<evidence type="ECO:0000313" key="6">
    <source>
        <dbReference type="Proteomes" id="UP001046870"/>
    </source>
</evidence>
<protein>
    <recommendedName>
        <fullName evidence="4">Fibronectin type-III domain-containing protein</fullName>
    </recommendedName>
</protein>
<keyword evidence="2" id="KW-1133">Transmembrane helix</keyword>
<keyword evidence="2" id="KW-0812">Transmembrane</keyword>
<keyword evidence="2" id="KW-0472">Membrane</keyword>
<dbReference type="Proteomes" id="UP001046870">
    <property type="component" value="Chromosome 12"/>
</dbReference>
<evidence type="ECO:0000259" key="4">
    <source>
        <dbReference type="PROSITE" id="PS50853"/>
    </source>
</evidence>
<dbReference type="EMBL" id="JAFDVH010000012">
    <property type="protein sequence ID" value="KAG7467293.1"/>
    <property type="molecule type" value="Genomic_DNA"/>
</dbReference>
<dbReference type="GO" id="GO:0004904">
    <property type="term" value="F:interferon receptor activity"/>
    <property type="evidence" value="ECO:0007669"/>
    <property type="project" value="TreeGrafter"/>
</dbReference>
<gene>
    <name evidence="5" type="ORF">MATL_G00151790</name>
</gene>
<reference evidence="5" key="1">
    <citation type="submission" date="2021-01" db="EMBL/GenBank/DDBJ databases">
        <authorList>
            <person name="Zahm M."/>
            <person name="Roques C."/>
            <person name="Cabau C."/>
            <person name="Klopp C."/>
            <person name="Donnadieu C."/>
            <person name="Jouanno E."/>
            <person name="Lampietro C."/>
            <person name="Louis A."/>
            <person name="Herpin A."/>
            <person name="Echchiki A."/>
            <person name="Berthelot C."/>
            <person name="Parey E."/>
            <person name="Roest-Crollius H."/>
            <person name="Braasch I."/>
            <person name="Postlethwait J."/>
            <person name="Bobe J."/>
            <person name="Montfort J."/>
            <person name="Bouchez O."/>
            <person name="Begum T."/>
            <person name="Mejri S."/>
            <person name="Adams A."/>
            <person name="Chen W.-J."/>
            <person name="Guiguen Y."/>
        </authorList>
    </citation>
    <scope>NUCLEOTIDE SEQUENCE</scope>
    <source>
        <strain evidence="5">YG-15Mar2019-1</strain>
        <tissue evidence="5">Brain</tissue>
    </source>
</reference>
<feature type="compositionally biased region" description="Polar residues" evidence="1">
    <location>
        <begin position="333"/>
        <end position="347"/>
    </location>
</feature>
<dbReference type="Gene3D" id="2.60.40.10">
    <property type="entry name" value="Immunoglobulins"/>
    <property type="match status" value="2"/>
</dbReference>
<sequence>MNSIFMFVLVTPLAILVCICEVFAILPSPQNVTLQTLNTQYILRWDWDKQATGNETVTFTAQYIPKYKLTKKKKTWMSVCNRTLDTQCDFTSSDLHYQGIYVLQVQANCGREHSEWVSREFCPEKDAELGPPSKVEVTAVKGLLRIWISDPLTSSNTSMKDTLVPDLYYLIQFGKQSGWSSQNVLLDRNVLKTSTNEVTLSELKAWTTYCVRVRSHDDFWNRTSDFSPTQCLKTTGVMPLWLILLLLCPVGVLLSYATFRTFRAVKSTFFPSAQLPASMYEYFWDSPCSDQPRLLTPESETEVCFEKLHVCPRVVLPEIHAPPDPPGLEVDTSGHSGDSGMYSTEEGSGQLGVPSPVCSAQASQQGKMADVRTDSGIGRMGTVPAYDCWH</sequence>
<dbReference type="GO" id="GO:0005886">
    <property type="term" value="C:plasma membrane"/>
    <property type="evidence" value="ECO:0007669"/>
    <property type="project" value="TreeGrafter"/>
</dbReference>
<dbReference type="InterPro" id="IPR036116">
    <property type="entry name" value="FN3_sf"/>
</dbReference>
<organism evidence="5 6">
    <name type="scientific">Megalops atlanticus</name>
    <name type="common">Tarpon</name>
    <name type="synonym">Clupea gigantea</name>
    <dbReference type="NCBI Taxonomy" id="7932"/>
    <lineage>
        <taxon>Eukaryota</taxon>
        <taxon>Metazoa</taxon>
        <taxon>Chordata</taxon>
        <taxon>Craniata</taxon>
        <taxon>Vertebrata</taxon>
        <taxon>Euteleostomi</taxon>
        <taxon>Actinopterygii</taxon>
        <taxon>Neopterygii</taxon>
        <taxon>Teleostei</taxon>
        <taxon>Elopiformes</taxon>
        <taxon>Megalopidae</taxon>
        <taxon>Megalops</taxon>
    </lineage>
</organism>
<feature type="region of interest" description="Disordered" evidence="1">
    <location>
        <begin position="322"/>
        <end position="376"/>
    </location>
</feature>
<proteinExistence type="predicted"/>
<dbReference type="InterPro" id="IPR015373">
    <property type="entry name" value="Interferon/interleukin_rcp_dom"/>
</dbReference>
<dbReference type="Pfam" id="PF01108">
    <property type="entry name" value="Tissue_fac"/>
    <property type="match status" value="1"/>
</dbReference>